<evidence type="ECO:0000259" key="1">
    <source>
        <dbReference type="Pfam" id="PF14200"/>
    </source>
</evidence>
<reference evidence="3" key="2">
    <citation type="submission" date="2015-01" db="EMBL/GenBank/DDBJ databases">
        <title>Evolutionary Origins and Diversification of the Mycorrhizal Mutualists.</title>
        <authorList>
            <consortium name="DOE Joint Genome Institute"/>
            <consortium name="Mycorrhizal Genomics Consortium"/>
            <person name="Kohler A."/>
            <person name="Kuo A."/>
            <person name="Nagy L.G."/>
            <person name="Floudas D."/>
            <person name="Copeland A."/>
            <person name="Barry K.W."/>
            <person name="Cichocki N."/>
            <person name="Veneault-Fourrey C."/>
            <person name="LaButti K."/>
            <person name="Lindquist E.A."/>
            <person name="Lipzen A."/>
            <person name="Lundell T."/>
            <person name="Morin E."/>
            <person name="Murat C."/>
            <person name="Riley R."/>
            <person name="Ohm R."/>
            <person name="Sun H."/>
            <person name="Tunlid A."/>
            <person name="Henrissat B."/>
            <person name="Grigoriev I.V."/>
            <person name="Hibbett D.S."/>
            <person name="Martin F."/>
        </authorList>
    </citation>
    <scope>NUCLEOTIDE SEQUENCE [LARGE SCALE GENOMIC DNA]</scope>
    <source>
        <strain evidence="3">Marx 270</strain>
    </source>
</reference>
<dbReference type="OrthoDB" id="2131701at2759"/>
<dbReference type="Pfam" id="PF14200">
    <property type="entry name" value="RicinB_lectin_2"/>
    <property type="match status" value="1"/>
</dbReference>
<dbReference type="Gene3D" id="2.80.10.50">
    <property type="match status" value="1"/>
</dbReference>
<dbReference type="HOGENOM" id="CLU_119132_0_0_1"/>
<organism evidence="2 3">
    <name type="scientific">Pisolithus tinctorius Marx 270</name>
    <dbReference type="NCBI Taxonomy" id="870435"/>
    <lineage>
        <taxon>Eukaryota</taxon>
        <taxon>Fungi</taxon>
        <taxon>Dikarya</taxon>
        <taxon>Basidiomycota</taxon>
        <taxon>Agaricomycotina</taxon>
        <taxon>Agaricomycetes</taxon>
        <taxon>Agaricomycetidae</taxon>
        <taxon>Boletales</taxon>
        <taxon>Sclerodermatineae</taxon>
        <taxon>Pisolithaceae</taxon>
        <taxon>Pisolithus</taxon>
    </lineage>
</organism>
<dbReference type="EMBL" id="KN832014">
    <property type="protein sequence ID" value="KIN98520.1"/>
    <property type="molecule type" value="Genomic_DNA"/>
</dbReference>
<dbReference type="InParanoid" id="A0A0C3NSP2"/>
<keyword evidence="3" id="KW-1185">Reference proteome</keyword>
<dbReference type="InterPro" id="IPR035992">
    <property type="entry name" value="Ricin_B-like_lectins"/>
</dbReference>
<dbReference type="Proteomes" id="UP000054217">
    <property type="component" value="Unassembled WGS sequence"/>
</dbReference>
<dbReference type="InterPro" id="IPR000772">
    <property type="entry name" value="Ricin_B_lectin"/>
</dbReference>
<proteinExistence type="predicted"/>
<sequence length="143" mass="15804">MACIQSGGIYALINVKAQNSCLDLSGGIIMLEHSMPSSLHQWIFEHQYNSNYLIKSIGSSLNLNIEGEPRDGARVVAKPTPFEWHIEDEPSFQQAIRLFVPGTNQNVNLSDHGNATPGTPVTLWGKWNGNNQLWHIESIGGVH</sequence>
<protein>
    <submittedName>
        <fullName evidence="2">Carbohydrate-binding module family 13 protein</fullName>
    </submittedName>
</protein>
<dbReference type="SUPFAM" id="SSF50370">
    <property type="entry name" value="Ricin B-like lectins"/>
    <property type="match status" value="1"/>
</dbReference>
<accession>A0A0C3NSP2</accession>
<feature type="domain" description="Ricin B lectin" evidence="1">
    <location>
        <begin position="41"/>
        <end position="124"/>
    </location>
</feature>
<evidence type="ECO:0000313" key="2">
    <source>
        <dbReference type="EMBL" id="KIN98520.1"/>
    </source>
</evidence>
<evidence type="ECO:0000313" key="3">
    <source>
        <dbReference type="Proteomes" id="UP000054217"/>
    </source>
</evidence>
<dbReference type="AlphaFoldDB" id="A0A0C3NSP2"/>
<name>A0A0C3NSP2_PISTI</name>
<dbReference type="CDD" id="cd23422">
    <property type="entry name" value="beta-trefoil_Ricin_MPL_CNL"/>
    <property type="match status" value="1"/>
</dbReference>
<reference evidence="2 3" key="1">
    <citation type="submission" date="2014-04" db="EMBL/GenBank/DDBJ databases">
        <authorList>
            <consortium name="DOE Joint Genome Institute"/>
            <person name="Kuo A."/>
            <person name="Kohler A."/>
            <person name="Costa M.D."/>
            <person name="Nagy L.G."/>
            <person name="Floudas D."/>
            <person name="Copeland A."/>
            <person name="Barry K.W."/>
            <person name="Cichocki N."/>
            <person name="Veneault-Fourrey C."/>
            <person name="LaButti K."/>
            <person name="Lindquist E.A."/>
            <person name="Lipzen A."/>
            <person name="Lundell T."/>
            <person name="Morin E."/>
            <person name="Murat C."/>
            <person name="Sun H."/>
            <person name="Tunlid A."/>
            <person name="Henrissat B."/>
            <person name="Grigoriev I.V."/>
            <person name="Hibbett D.S."/>
            <person name="Martin F."/>
            <person name="Nordberg H.P."/>
            <person name="Cantor M.N."/>
            <person name="Hua S.X."/>
        </authorList>
    </citation>
    <scope>NUCLEOTIDE SEQUENCE [LARGE SCALE GENOMIC DNA]</scope>
    <source>
        <strain evidence="2 3">Marx 270</strain>
    </source>
</reference>
<gene>
    <name evidence="2" type="ORF">M404DRAFT_157368</name>
</gene>